<reference evidence="7 8" key="1">
    <citation type="journal article" date="2023" name="Sci. Data">
        <title>Genome assembly of the Korean intertidal mud-creeper Batillaria attramentaria.</title>
        <authorList>
            <person name="Patra A.K."/>
            <person name="Ho P.T."/>
            <person name="Jun S."/>
            <person name="Lee S.J."/>
            <person name="Kim Y."/>
            <person name="Won Y.J."/>
        </authorList>
    </citation>
    <scope>NUCLEOTIDE SEQUENCE [LARGE SCALE GENOMIC DNA]</scope>
    <source>
        <strain evidence="7">Wonlab-2016</strain>
    </source>
</reference>
<dbReference type="GO" id="GO:0005737">
    <property type="term" value="C:cytoplasm"/>
    <property type="evidence" value="ECO:0007669"/>
    <property type="project" value="UniProtKB-SubCell"/>
</dbReference>
<dbReference type="FunFam" id="1.10.8.10:FF:000053">
    <property type="entry name" value="Ubiquitin-associated and SH3 domain-containing, A"/>
    <property type="match status" value="1"/>
</dbReference>
<feature type="domain" description="SH3" evidence="5">
    <location>
        <begin position="237"/>
        <end position="300"/>
    </location>
</feature>
<dbReference type="SUPFAM" id="SSF50044">
    <property type="entry name" value="SH3-domain"/>
    <property type="match status" value="1"/>
</dbReference>
<dbReference type="PANTHER" id="PTHR16469:SF27">
    <property type="entry name" value="UBIQUITIN-ASSOCIATED AND SH3 DOMAIN-CONTAINING BA-RELATED"/>
    <property type="match status" value="1"/>
</dbReference>
<proteinExistence type="predicted"/>
<evidence type="ECO:0000259" key="6">
    <source>
        <dbReference type="PROSITE" id="PS50030"/>
    </source>
</evidence>
<dbReference type="InterPro" id="IPR013078">
    <property type="entry name" value="His_Pase_superF_clade-1"/>
</dbReference>
<dbReference type="InterPro" id="IPR009060">
    <property type="entry name" value="UBA-like_sf"/>
</dbReference>
<dbReference type="PROSITE" id="PS50002">
    <property type="entry name" value="SH3"/>
    <property type="match status" value="1"/>
</dbReference>
<keyword evidence="2 4" id="KW-0728">SH3 domain</keyword>
<dbReference type="PANTHER" id="PTHR16469">
    <property type="entry name" value="UBIQUITIN-ASSOCIATED AND SH3 DOMAIN-CONTAINING BA-RELATED"/>
    <property type="match status" value="1"/>
</dbReference>
<accession>A0ABD0K9G0</accession>
<organism evidence="7 8">
    <name type="scientific">Batillaria attramentaria</name>
    <dbReference type="NCBI Taxonomy" id="370345"/>
    <lineage>
        <taxon>Eukaryota</taxon>
        <taxon>Metazoa</taxon>
        <taxon>Spiralia</taxon>
        <taxon>Lophotrochozoa</taxon>
        <taxon>Mollusca</taxon>
        <taxon>Gastropoda</taxon>
        <taxon>Caenogastropoda</taxon>
        <taxon>Sorbeoconcha</taxon>
        <taxon>Cerithioidea</taxon>
        <taxon>Batillariidae</taxon>
        <taxon>Batillaria</taxon>
    </lineage>
</organism>
<protein>
    <submittedName>
        <fullName evidence="7">Uncharacterized protein</fullName>
    </submittedName>
</protein>
<dbReference type="AlphaFoldDB" id="A0ABD0K9G0"/>
<dbReference type="Proteomes" id="UP001519460">
    <property type="component" value="Unassembled WGS sequence"/>
</dbReference>
<evidence type="ECO:0000256" key="3">
    <source>
        <dbReference type="ARBA" id="ARBA00022490"/>
    </source>
</evidence>
<dbReference type="InterPro" id="IPR051710">
    <property type="entry name" value="Phosphatase_SH3-domain"/>
</dbReference>
<keyword evidence="8" id="KW-1185">Reference proteome</keyword>
<dbReference type="CDD" id="cd14301">
    <property type="entry name" value="UBA_UBS3B"/>
    <property type="match status" value="1"/>
</dbReference>
<evidence type="ECO:0000256" key="1">
    <source>
        <dbReference type="ARBA" id="ARBA00004496"/>
    </source>
</evidence>
<dbReference type="Pfam" id="PF14604">
    <property type="entry name" value="SH3_9"/>
    <property type="match status" value="1"/>
</dbReference>
<dbReference type="Pfam" id="PF00300">
    <property type="entry name" value="His_Phos_1"/>
    <property type="match status" value="1"/>
</dbReference>
<dbReference type="InterPro" id="IPR015940">
    <property type="entry name" value="UBA"/>
</dbReference>
<dbReference type="InterPro" id="IPR036028">
    <property type="entry name" value="SH3-like_dom_sf"/>
</dbReference>
<sequence>MAEAPIPPRIITRNDSIKRQADRSSLDTLLQMGFPEQRCLKALAATGDRGVQLASDWLLSHVNDPALDEDVPREYILYLCPVGPLQSQLTAFWEKSLAATGWNNAHNYFPHMTLCSFFKAEDKKLSLLTRSLEVLDEHLTKAPGKLQLDFFSQKGFIGLMVAGSYHDFLDKVVSEFASMVKSAGVKMEGMKKNLHITLAHQYPVEHHQQLEKLAREINLKSDVRWDFRLYSRDPRLAKAEVRKVVKSYKPVLEDELDMIEGDYVFLMPGQNSPDGWYSGTSWLTGSVGMFPEIFTQRTAETWIWTLHRSLPLSDERLMANGITGGSEGDYDNLWGTEDVYAKVVKKKKCQDTAAVAAGGEDKKRKARSLLVMRHGERCDFVFSRNWCEKCFDGRGKYTRFNLNLPRVMVKRKSHTDFQRDAPLTEVGRCQARLTGEALKEANVNISQVYASPALRCVQTAQEVIRGAGLTCKICVEPTIFEWCGWYKPSLPNWLTAEQLLENGFSVDPTYTPFVSARNMNVHETVEEYYNRCASLSRHVIRKHDADAGNVLIVGHAGSLDVCLRQLCGKSPRSSQEFHEILSHFPYCCLAVATEDLATQRWALKEPPIPSLSHGASKAFSWKVLQ</sequence>
<gene>
    <name evidence="7" type="ORF">BaRGS_00025045</name>
</gene>
<evidence type="ECO:0000256" key="4">
    <source>
        <dbReference type="PROSITE-ProRule" id="PRU00192"/>
    </source>
</evidence>
<dbReference type="InterPro" id="IPR029033">
    <property type="entry name" value="His_PPase_superfam"/>
</dbReference>
<dbReference type="Pfam" id="PF22562">
    <property type="entry name" value="UBA_7"/>
    <property type="match status" value="1"/>
</dbReference>
<dbReference type="SMART" id="SM00165">
    <property type="entry name" value="UBA"/>
    <property type="match status" value="1"/>
</dbReference>
<dbReference type="CDD" id="cd07067">
    <property type="entry name" value="HP_PGM_like"/>
    <property type="match status" value="1"/>
</dbReference>
<comment type="caution">
    <text evidence="7">The sequence shown here is derived from an EMBL/GenBank/DDBJ whole genome shotgun (WGS) entry which is preliminary data.</text>
</comment>
<comment type="subcellular location">
    <subcellularLocation>
        <location evidence="1">Cytoplasm</location>
    </subcellularLocation>
</comment>
<evidence type="ECO:0000313" key="7">
    <source>
        <dbReference type="EMBL" id="KAK7483724.1"/>
    </source>
</evidence>
<dbReference type="Gene3D" id="1.10.8.10">
    <property type="entry name" value="DNA helicase RuvA subunit, C-terminal domain"/>
    <property type="match status" value="1"/>
</dbReference>
<dbReference type="PROSITE" id="PS50030">
    <property type="entry name" value="UBA"/>
    <property type="match status" value="1"/>
</dbReference>
<evidence type="ECO:0000256" key="2">
    <source>
        <dbReference type="ARBA" id="ARBA00022443"/>
    </source>
</evidence>
<name>A0ABD0K9G0_9CAEN</name>
<dbReference type="SUPFAM" id="SSF53254">
    <property type="entry name" value="Phosphoglycerate mutase-like"/>
    <property type="match status" value="1"/>
</dbReference>
<dbReference type="EMBL" id="JACVVK020000222">
    <property type="protein sequence ID" value="KAK7483724.1"/>
    <property type="molecule type" value="Genomic_DNA"/>
</dbReference>
<dbReference type="Gene3D" id="2.30.30.40">
    <property type="entry name" value="SH3 Domains"/>
    <property type="match status" value="1"/>
</dbReference>
<keyword evidence="3" id="KW-0963">Cytoplasm</keyword>
<dbReference type="Gene3D" id="3.40.50.1240">
    <property type="entry name" value="Phosphoglycerate mutase-like"/>
    <property type="match status" value="1"/>
</dbReference>
<dbReference type="InterPro" id="IPR001452">
    <property type="entry name" value="SH3_domain"/>
</dbReference>
<feature type="domain" description="UBA" evidence="6">
    <location>
        <begin position="20"/>
        <end position="61"/>
    </location>
</feature>
<evidence type="ECO:0000313" key="8">
    <source>
        <dbReference type="Proteomes" id="UP001519460"/>
    </source>
</evidence>
<evidence type="ECO:0000259" key="5">
    <source>
        <dbReference type="PROSITE" id="PS50002"/>
    </source>
</evidence>
<dbReference type="SUPFAM" id="SSF46934">
    <property type="entry name" value="UBA-like"/>
    <property type="match status" value="1"/>
</dbReference>